<keyword evidence="3" id="KW-0597">Phosphoprotein</keyword>
<keyword evidence="5" id="KW-0418">Kinase</keyword>
<dbReference type="AlphaFoldDB" id="A0A512BA79"/>
<dbReference type="Pfam" id="PF02518">
    <property type="entry name" value="HATPase_c"/>
    <property type="match status" value="1"/>
</dbReference>
<accession>A0A512BA79</accession>
<reference evidence="9 10" key="1">
    <citation type="submission" date="2019-07" db="EMBL/GenBank/DDBJ databases">
        <title>Whole genome shotgun sequence of Segetibacter aerophilus NBRC 106135.</title>
        <authorList>
            <person name="Hosoyama A."/>
            <person name="Uohara A."/>
            <person name="Ohji S."/>
            <person name="Ichikawa N."/>
        </authorList>
    </citation>
    <scope>NUCLEOTIDE SEQUENCE [LARGE SCALE GENOMIC DNA]</scope>
    <source>
        <strain evidence="9 10">NBRC 106135</strain>
    </source>
</reference>
<dbReference type="CDD" id="cd00082">
    <property type="entry name" value="HisKA"/>
    <property type="match status" value="1"/>
</dbReference>
<dbReference type="Gene3D" id="3.30.565.10">
    <property type="entry name" value="Histidine kinase-like ATPase, C-terminal domain"/>
    <property type="match status" value="1"/>
</dbReference>
<protein>
    <recommendedName>
        <fullName evidence="2">histidine kinase</fullName>
        <ecNumber evidence="2">2.7.13.3</ecNumber>
    </recommendedName>
</protein>
<dbReference type="PANTHER" id="PTHR43547">
    <property type="entry name" value="TWO-COMPONENT HISTIDINE KINASE"/>
    <property type="match status" value="1"/>
</dbReference>
<dbReference type="Gene3D" id="1.10.287.130">
    <property type="match status" value="1"/>
</dbReference>
<evidence type="ECO:0000259" key="8">
    <source>
        <dbReference type="PROSITE" id="PS50113"/>
    </source>
</evidence>
<dbReference type="InterPro" id="IPR004358">
    <property type="entry name" value="Sig_transdc_His_kin-like_C"/>
</dbReference>
<evidence type="ECO:0000313" key="10">
    <source>
        <dbReference type="Proteomes" id="UP000321513"/>
    </source>
</evidence>
<dbReference type="CDD" id="cd00075">
    <property type="entry name" value="HATPase"/>
    <property type="match status" value="1"/>
</dbReference>
<feature type="domain" description="Histidine kinase" evidence="6">
    <location>
        <begin position="146"/>
        <end position="363"/>
    </location>
</feature>
<dbReference type="InterPro" id="IPR036097">
    <property type="entry name" value="HisK_dim/P_sf"/>
</dbReference>
<comment type="catalytic activity">
    <reaction evidence="1">
        <text>ATP + protein L-histidine = ADP + protein N-phospho-L-histidine.</text>
        <dbReference type="EC" id="2.7.13.3"/>
    </reaction>
</comment>
<dbReference type="EC" id="2.7.13.3" evidence="2"/>
<evidence type="ECO:0000256" key="3">
    <source>
        <dbReference type="ARBA" id="ARBA00022553"/>
    </source>
</evidence>
<dbReference type="InterPro" id="IPR013655">
    <property type="entry name" value="PAS_fold_3"/>
</dbReference>
<feature type="domain" description="PAC" evidence="8">
    <location>
        <begin position="85"/>
        <end position="135"/>
    </location>
</feature>
<dbReference type="PROSITE" id="PS50109">
    <property type="entry name" value="HIS_KIN"/>
    <property type="match status" value="1"/>
</dbReference>
<dbReference type="Pfam" id="PF08447">
    <property type="entry name" value="PAS_3"/>
    <property type="match status" value="1"/>
</dbReference>
<dbReference type="PROSITE" id="PS50113">
    <property type="entry name" value="PAC"/>
    <property type="match status" value="1"/>
</dbReference>
<dbReference type="EMBL" id="BJYT01000004">
    <property type="protein sequence ID" value="GEO08860.1"/>
    <property type="molecule type" value="Genomic_DNA"/>
</dbReference>
<dbReference type="GO" id="GO:0000155">
    <property type="term" value="F:phosphorelay sensor kinase activity"/>
    <property type="evidence" value="ECO:0007669"/>
    <property type="project" value="InterPro"/>
</dbReference>
<evidence type="ECO:0000256" key="2">
    <source>
        <dbReference type="ARBA" id="ARBA00012438"/>
    </source>
</evidence>
<dbReference type="RefSeq" id="WP_147202924.1">
    <property type="nucleotide sequence ID" value="NZ_BJYT01000004.1"/>
</dbReference>
<sequence>METTEPLPSGNPLQRLPELTEEVFFAFHLQINKMLYLNEAFERIWNISRESIGSKLNLLLETVHPDDRSHVTSSFFNLKEDKQKQTIEFRILQPEGSIKWLKVDAYLSEKSDNKIVVGTGSDITGYKNYIETLHKFSNKKNSILQILSHDLLGPLGNIQMSALMLSKYPEIAENEDIMELIDLVDKNSKRSVTMIRDLINREFLESSETTLVKQRVDIVLKIQEIIEQYKDPHTVARQTVDFETPLKSLYVSIDVSKFMQVVNNLLLNAQKFTPDGGHIVVKLEDQQQTIIIKVQDNGIGIPAEMQPFIFNKFTKARRMGIKGEPTTGLGMSIIKTIVEWHDGRIWFESTEGKGTTFYVEIPK</sequence>
<evidence type="ECO:0000256" key="4">
    <source>
        <dbReference type="ARBA" id="ARBA00022679"/>
    </source>
</evidence>
<dbReference type="PRINTS" id="PR00344">
    <property type="entry name" value="BCTRLSENSOR"/>
</dbReference>
<comment type="caution">
    <text evidence="9">The sequence shown here is derived from an EMBL/GenBank/DDBJ whole genome shotgun (WGS) entry which is preliminary data.</text>
</comment>
<keyword evidence="10" id="KW-1185">Reference proteome</keyword>
<organism evidence="9 10">
    <name type="scientific">Segetibacter aerophilus</name>
    <dbReference type="NCBI Taxonomy" id="670293"/>
    <lineage>
        <taxon>Bacteria</taxon>
        <taxon>Pseudomonadati</taxon>
        <taxon>Bacteroidota</taxon>
        <taxon>Chitinophagia</taxon>
        <taxon>Chitinophagales</taxon>
        <taxon>Chitinophagaceae</taxon>
        <taxon>Segetibacter</taxon>
    </lineage>
</organism>
<evidence type="ECO:0000259" key="6">
    <source>
        <dbReference type="PROSITE" id="PS50109"/>
    </source>
</evidence>
<feature type="domain" description="PAS" evidence="7">
    <location>
        <begin position="9"/>
        <end position="82"/>
    </location>
</feature>
<dbReference type="FunFam" id="3.30.565.10:FF:000006">
    <property type="entry name" value="Sensor histidine kinase WalK"/>
    <property type="match status" value="1"/>
</dbReference>
<name>A0A512BA79_9BACT</name>
<evidence type="ECO:0000256" key="5">
    <source>
        <dbReference type="ARBA" id="ARBA00022777"/>
    </source>
</evidence>
<dbReference type="InterPro" id="IPR003594">
    <property type="entry name" value="HATPase_dom"/>
</dbReference>
<dbReference type="InterPro" id="IPR000014">
    <property type="entry name" value="PAS"/>
</dbReference>
<dbReference type="InterPro" id="IPR005467">
    <property type="entry name" value="His_kinase_dom"/>
</dbReference>
<gene>
    <name evidence="9" type="ORF">SAE01_13560</name>
</gene>
<dbReference type="CDD" id="cd00130">
    <property type="entry name" value="PAS"/>
    <property type="match status" value="1"/>
</dbReference>
<dbReference type="SUPFAM" id="SSF55874">
    <property type="entry name" value="ATPase domain of HSP90 chaperone/DNA topoisomerase II/histidine kinase"/>
    <property type="match status" value="1"/>
</dbReference>
<dbReference type="InterPro" id="IPR000700">
    <property type="entry name" value="PAS-assoc_C"/>
</dbReference>
<dbReference type="InterPro" id="IPR003661">
    <property type="entry name" value="HisK_dim/P_dom"/>
</dbReference>
<dbReference type="InterPro" id="IPR035965">
    <property type="entry name" value="PAS-like_dom_sf"/>
</dbReference>
<dbReference type="SMART" id="SM00387">
    <property type="entry name" value="HATPase_c"/>
    <property type="match status" value="1"/>
</dbReference>
<dbReference type="PANTHER" id="PTHR43547:SF2">
    <property type="entry name" value="HYBRID SIGNAL TRANSDUCTION HISTIDINE KINASE C"/>
    <property type="match status" value="1"/>
</dbReference>
<evidence type="ECO:0000313" key="9">
    <source>
        <dbReference type="EMBL" id="GEO08860.1"/>
    </source>
</evidence>
<dbReference type="OrthoDB" id="1301080at2"/>
<proteinExistence type="predicted"/>
<evidence type="ECO:0000256" key="1">
    <source>
        <dbReference type="ARBA" id="ARBA00000085"/>
    </source>
</evidence>
<dbReference type="InterPro" id="IPR036890">
    <property type="entry name" value="HATPase_C_sf"/>
</dbReference>
<evidence type="ECO:0000259" key="7">
    <source>
        <dbReference type="PROSITE" id="PS50112"/>
    </source>
</evidence>
<keyword evidence="4" id="KW-0808">Transferase</keyword>
<dbReference type="SUPFAM" id="SSF47384">
    <property type="entry name" value="Homodimeric domain of signal transducing histidine kinase"/>
    <property type="match status" value="1"/>
</dbReference>
<dbReference type="Gene3D" id="3.30.450.20">
    <property type="entry name" value="PAS domain"/>
    <property type="match status" value="1"/>
</dbReference>
<dbReference type="SUPFAM" id="SSF55785">
    <property type="entry name" value="PYP-like sensor domain (PAS domain)"/>
    <property type="match status" value="1"/>
</dbReference>
<dbReference type="PROSITE" id="PS50112">
    <property type="entry name" value="PAS"/>
    <property type="match status" value="1"/>
</dbReference>
<dbReference type="NCBIfam" id="TIGR00229">
    <property type="entry name" value="sensory_box"/>
    <property type="match status" value="1"/>
</dbReference>
<dbReference type="Proteomes" id="UP000321513">
    <property type="component" value="Unassembled WGS sequence"/>
</dbReference>